<evidence type="ECO:0000313" key="2">
    <source>
        <dbReference type="EMBL" id="MBQ0957790.1"/>
    </source>
</evidence>
<accession>A0A940YQV7</accession>
<protein>
    <submittedName>
        <fullName evidence="2">DUF1854 domain-containing protein</fullName>
    </submittedName>
</protein>
<dbReference type="EMBL" id="JAGQDE010000002">
    <property type="protein sequence ID" value="MBQ0957790.1"/>
    <property type="molecule type" value="Genomic_DNA"/>
</dbReference>
<reference evidence="2" key="1">
    <citation type="submission" date="2021-04" db="EMBL/GenBank/DDBJ databases">
        <title>The genome sequence of Ideonella sp. 4Y11.</title>
        <authorList>
            <person name="Liu Y."/>
        </authorList>
    </citation>
    <scope>NUCLEOTIDE SEQUENCE</scope>
    <source>
        <strain evidence="2">4Y11</strain>
    </source>
</reference>
<dbReference type="AlphaFoldDB" id="A0A940YQV7"/>
<comment type="caution">
    <text evidence="2">The sequence shown here is derived from an EMBL/GenBank/DDBJ whole genome shotgun (WGS) entry which is preliminary data.</text>
</comment>
<sequence length="157" mass="17230">MSTPAFTLTRNPLGRLVCTLADGSEHIGVLPVRAFPIAAPDEGVSLVGPAGHELVWIERLSALPAAPRQLIEDELAAREFVPRIQRIVAVSTFSTPSTWTVETDRGPATLVLKVEEDIRRLPERGRLLITSGHGVVFEVPDLLGLDRHSKKLLERFL</sequence>
<name>A0A940YQV7_9BURK</name>
<dbReference type="RefSeq" id="WP_210800199.1">
    <property type="nucleotide sequence ID" value="NZ_JAGQDE010000002.1"/>
</dbReference>
<proteinExistence type="predicted"/>
<dbReference type="InterPro" id="IPR015005">
    <property type="entry name" value="DUF1854"/>
</dbReference>
<dbReference type="Pfam" id="PF08909">
    <property type="entry name" value="DUF1854"/>
    <property type="match status" value="1"/>
</dbReference>
<keyword evidence="3" id="KW-1185">Reference proteome</keyword>
<evidence type="ECO:0000259" key="1">
    <source>
        <dbReference type="Pfam" id="PF08909"/>
    </source>
</evidence>
<feature type="domain" description="DUF1854" evidence="1">
    <location>
        <begin position="26"/>
        <end position="156"/>
    </location>
</feature>
<organism evidence="2 3">
    <name type="scientific">Ideonella aquatica</name>
    <dbReference type="NCBI Taxonomy" id="2824119"/>
    <lineage>
        <taxon>Bacteria</taxon>
        <taxon>Pseudomonadati</taxon>
        <taxon>Pseudomonadota</taxon>
        <taxon>Betaproteobacteria</taxon>
        <taxon>Burkholderiales</taxon>
        <taxon>Sphaerotilaceae</taxon>
        <taxon>Ideonella</taxon>
    </lineage>
</organism>
<evidence type="ECO:0000313" key="3">
    <source>
        <dbReference type="Proteomes" id="UP000678374"/>
    </source>
</evidence>
<gene>
    <name evidence="2" type="ORF">KAK06_02360</name>
</gene>
<dbReference type="Proteomes" id="UP000678374">
    <property type="component" value="Unassembled WGS sequence"/>
</dbReference>